<evidence type="ECO:0000256" key="3">
    <source>
        <dbReference type="ARBA" id="ARBA00022679"/>
    </source>
</evidence>
<protein>
    <recommendedName>
        <fullName evidence="2">hydroxymethylpyrimidine kinase</fullName>
        <ecNumber evidence="2">2.7.1.49</ecNumber>
    </recommendedName>
</protein>
<evidence type="ECO:0000256" key="5">
    <source>
        <dbReference type="ARBA" id="ARBA00022777"/>
    </source>
</evidence>
<keyword evidence="6" id="KW-0067">ATP-binding</keyword>
<dbReference type="InterPro" id="IPR004399">
    <property type="entry name" value="HMP/HMP-P_kinase_dom"/>
</dbReference>
<accession>A0A9J6P8K1</accession>
<keyword evidence="5 8" id="KW-0418">Kinase</keyword>
<dbReference type="FunFam" id="3.40.1190.20:FF:000003">
    <property type="entry name" value="Phosphomethylpyrimidine kinase ThiD"/>
    <property type="match status" value="1"/>
</dbReference>
<comment type="caution">
    <text evidence="8">The sequence shown here is derived from an EMBL/GenBank/DDBJ whole genome shotgun (WGS) entry which is preliminary data.</text>
</comment>
<dbReference type="SUPFAM" id="SSF53613">
    <property type="entry name" value="Ribokinase-like"/>
    <property type="match status" value="1"/>
</dbReference>
<dbReference type="Pfam" id="PF08543">
    <property type="entry name" value="Phos_pyr_kin"/>
    <property type="match status" value="1"/>
</dbReference>
<name>A0A9J6P8K1_9PROT</name>
<proteinExistence type="predicted"/>
<evidence type="ECO:0000256" key="4">
    <source>
        <dbReference type="ARBA" id="ARBA00022741"/>
    </source>
</evidence>
<evidence type="ECO:0000256" key="2">
    <source>
        <dbReference type="ARBA" id="ARBA00012135"/>
    </source>
</evidence>
<dbReference type="InterPro" id="IPR013749">
    <property type="entry name" value="PM/HMP-P_kinase-1"/>
</dbReference>
<organism evidence="8 9">
    <name type="scientific">Futiania mangrovi</name>
    <dbReference type="NCBI Taxonomy" id="2959716"/>
    <lineage>
        <taxon>Bacteria</taxon>
        <taxon>Pseudomonadati</taxon>
        <taxon>Pseudomonadota</taxon>
        <taxon>Alphaproteobacteria</taxon>
        <taxon>Futianiales</taxon>
        <taxon>Futianiaceae</taxon>
        <taxon>Futiania</taxon>
    </lineage>
</organism>
<dbReference type="NCBIfam" id="TIGR00097">
    <property type="entry name" value="HMP-P_kinase"/>
    <property type="match status" value="1"/>
</dbReference>
<evidence type="ECO:0000313" key="8">
    <source>
        <dbReference type="EMBL" id="MCP1334901.1"/>
    </source>
</evidence>
<keyword evidence="3 8" id="KW-0808">Transferase</keyword>
<dbReference type="InterPro" id="IPR029056">
    <property type="entry name" value="Ribokinase-like"/>
</dbReference>
<reference evidence="8" key="1">
    <citation type="submission" date="2022-06" db="EMBL/GenBank/DDBJ databases">
        <title>Isolation and Genomics of Futiania mangrovii gen. nov., sp. nov., a Rare and Metabolically-versatile member in the Class Alphaproteobacteria.</title>
        <authorList>
            <person name="Liu L."/>
            <person name="Huang W.-C."/>
            <person name="Pan J."/>
            <person name="Li J."/>
            <person name="Huang Y."/>
            <person name="Du H."/>
            <person name="Liu Y."/>
            <person name="Li M."/>
        </authorList>
    </citation>
    <scope>NUCLEOTIDE SEQUENCE</scope>
    <source>
        <strain evidence="8">FT118</strain>
    </source>
</reference>
<evidence type="ECO:0000259" key="7">
    <source>
        <dbReference type="Pfam" id="PF08543"/>
    </source>
</evidence>
<comment type="pathway">
    <text evidence="1">Cofactor biosynthesis; thiamine diphosphate biosynthesis.</text>
</comment>
<evidence type="ECO:0000313" key="9">
    <source>
        <dbReference type="Proteomes" id="UP001055804"/>
    </source>
</evidence>
<evidence type="ECO:0000256" key="6">
    <source>
        <dbReference type="ARBA" id="ARBA00022840"/>
    </source>
</evidence>
<keyword evidence="9" id="KW-1185">Reference proteome</keyword>
<keyword evidence="4" id="KW-0547">Nucleotide-binding</keyword>
<dbReference type="AlphaFoldDB" id="A0A9J6P8K1"/>
<dbReference type="GO" id="GO:0009228">
    <property type="term" value="P:thiamine biosynthetic process"/>
    <property type="evidence" value="ECO:0007669"/>
    <property type="project" value="InterPro"/>
</dbReference>
<dbReference type="RefSeq" id="WP_269330865.1">
    <property type="nucleotide sequence ID" value="NZ_JAMZFT010000001.1"/>
</dbReference>
<dbReference type="GO" id="GO:0005829">
    <property type="term" value="C:cytosol"/>
    <property type="evidence" value="ECO:0007669"/>
    <property type="project" value="TreeGrafter"/>
</dbReference>
<dbReference type="EMBL" id="JAMZFT010000001">
    <property type="protein sequence ID" value="MCP1334901.1"/>
    <property type="molecule type" value="Genomic_DNA"/>
</dbReference>
<feature type="domain" description="Pyridoxamine kinase/Phosphomethylpyrimidine kinase" evidence="7">
    <location>
        <begin position="19"/>
        <end position="266"/>
    </location>
</feature>
<dbReference type="PANTHER" id="PTHR20858">
    <property type="entry name" value="PHOSPHOMETHYLPYRIMIDINE KINASE"/>
    <property type="match status" value="1"/>
</dbReference>
<evidence type="ECO:0000256" key="1">
    <source>
        <dbReference type="ARBA" id="ARBA00004948"/>
    </source>
</evidence>
<dbReference type="CDD" id="cd01169">
    <property type="entry name" value="HMPP_kinase"/>
    <property type="match status" value="1"/>
</dbReference>
<gene>
    <name evidence="8" type="primary">thiD</name>
    <name evidence="8" type="ORF">NJQ99_00590</name>
</gene>
<dbReference type="Proteomes" id="UP001055804">
    <property type="component" value="Unassembled WGS sequence"/>
</dbReference>
<dbReference type="GO" id="GO:0008902">
    <property type="term" value="F:hydroxymethylpyrimidine kinase activity"/>
    <property type="evidence" value="ECO:0007669"/>
    <property type="project" value="UniProtKB-EC"/>
</dbReference>
<dbReference type="GO" id="GO:0008972">
    <property type="term" value="F:phosphomethylpyrimidine kinase activity"/>
    <property type="evidence" value="ECO:0007669"/>
    <property type="project" value="InterPro"/>
</dbReference>
<dbReference type="EC" id="2.7.1.49" evidence="2"/>
<dbReference type="Gene3D" id="3.40.1190.20">
    <property type="match status" value="1"/>
</dbReference>
<dbReference type="GO" id="GO:0005524">
    <property type="term" value="F:ATP binding"/>
    <property type="evidence" value="ECO:0007669"/>
    <property type="project" value="UniProtKB-KW"/>
</dbReference>
<sequence length="281" mass="28470">MTDGAGTHRGRVLIVAGSDSGGGAGIQADIKAVTALGGYAMTAVTAITVQDTMGVHGVHPIPLDIVRGQIAVTMDDIGADAVKTGMLGTVETIEAVAAALDAHRPDAATCPLVADPVMVAKGGASLLEDRAVGAVLDLILPRAALVTPNAPEAQRLTGIEVESLDGQRRAAEALLKAGAAAALVKGGHVAGHMVRDLLMTVDGEHVFEAPRIDSRSTHGTGCTTASAIACGLALGQPLDLAVGRAIAYVRRAIELAPGFGKGHGPLWHGWTVDPARVPDKP</sequence>
<dbReference type="PANTHER" id="PTHR20858:SF17">
    <property type="entry name" value="HYDROXYMETHYLPYRIMIDINE_PHOSPHOMETHYLPYRIMIDINE KINASE THI20-RELATED"/>
    <property type="match status" value="1"/>
</dbReference>